<evidence type="ECO:0000313" key="3">
    <source>
        <dbReference type="Proteomes" id="UP000536711"/>
    </source>
</evidence>
<feature type="domain" description="RING-type" evidence="1">
    <location>
        <begin position="84"/>
        <end position="150"/>
    </location>
</feature>
<dbReference type="AlphaFoldDB" id="A0A8H4JVF3"/>
<dbReference type="InterPro" id="IPR036770">
    <property type="entry name" value="Ankyrin_rpt-contain_sf"/>
</dbReference>
<dbReference type="OrthoDB" id="46529at2759"/>
<comment type="caution">
    <text evidence="2">The sequence shown here is derived from an EMBL/GenBank/DDBJ whole genome shotgun (WGS) entry which is preliminary data.</text>
</comment>
<dbReference type="InterPro" id="IPR001841">
    <property type="entry name" value="Znf_RING"/>
</dbReference>
<evidence type="ECO:0000259" key="1">
    <source>
        <dbReference type="SMART" id="SM00184"/>
    </source>
</evidence>
<gene>
    <name evidence="2" type="ORF">FACUT_4590</name>
</gene>
<dbReference type="EMBL" id="JAADJF010000105">
    <property type="protein sequence ID" value="KAF4438806.1"/>
    <property type="molecule type" value="Genomic_DNA"/>
</dbReference>
<dbReference type="Gene3D" id="1.25.40.20">
    <property type="entry name" value="Ankyrin repeat-containing domain"/>
    <property type="match status" value="1"/>
</dbReference>
<keyword evidence="3" id="KW-1185">Reference proteome</keyword>
<organism evidence="2 3">
    <name type="scientific">Fusarium acutatum</name>
    <dbReference type="NCBI Taxonomy" id="78861"/>
    <lineage>
        <taxon>Eukaryota</taxon>
        <taxon>Fungi</taxon>
        <taxon>Dikarya</taxon>
        <taxon>Ascomycota</taxon>
        <taxon>Pezizomycotina</taxon>
        <taxon>Sordariomycetes</taxon>
        <taxon>Hypocreomycetidae</taxon>
        <taxon>Hypocreales</taxon>
        <taxon>Nectriaceae</taxon>
        <taxon>Fusarium</taxon>
        <taxon>Fusarium fujikuroi species complex</taxon>
    </lineage>
</organism>
<reference evidence="2 3" key="1">
    <citation type="submission" date="2020-01" db="EMBL/GenBank/DDBJ databases">
        <title>Identification and distribution of gene clusters putatively required for synthesis of sphingolipid metabolism inhibitors in phylogenetically diverse species of the filamentous fungus Fusarium.</title>
        <authorList>
            <person name="Kim H.-S."/>
            <person name="Busman M."/>
            <person name="Brown D.W."/>
            <person name="Divon H."/>
            <person name="Uhlig S."/>
            <person name="Proctor R.H."/>
        </authorList>
    </citation>
    <scope>NUCLEOTIDE SEQUENCE [LARGE SCALE GENOMIC DNA]</scope>
    <source>
        <strain evidence="2 3">NRRL 13308</strain>
    </source>
</reference>
<name>A0A8H4JVF3_9HYPO</name>
<proteinExistence type="predicted"/>
<dbReference type="SMART" id="SM00184">
    <property type="entry name" value="RING"/>
    <property type="match status" value="1"/>
</dbReference>
<dbReference type="Proteomes" id="UP000536711">
    <property type="component" value="Unassembled WGS sequence"/>
</dbReference>
<evidence type="ECO:0000313" key="2">
    <source>
        <dbReference type="EMBL" id="KAF4438806.1"/>
    </source>
</evidence>
<accession>A0A8H4JVF3</accession>
<sequence length="341" mass="37151">MFSLPMSTARAYQYLVRELSLLHVKASTSVPTTSWAFSSQQSPTSLRQAKQVEDMKFSSTPCCVSPYQLTASQPLSFGTEMALCKVCEETLVLRLDPEEDVNDEAGAAGPSTSDSSVPDDLELPCGCHFHWQCLLDQSSDVALSLKCPSCTAYLPVNEGGPSVTNTLLSTPPGTAIFTRYTNEGGIQENLDILPSITEEAYLESNPEARPARALHVMCAEGDVGGVVELLRDAGDSIEDLTAFVTYQDPLEDMKNGLHLAIENSQEESLWLLLWLCSTIPESSFPEYARSVAEATGVGRLSVDRERDIRGLRDNQGRTAADLAQQRQGQWGHILQTGLLSL</sequence>
<protein>
    <submittedName>
        <fullName evidence="2">Ring finger</fullName>
    </submittedName>
</protein>